<dbReference type="STRING" id="565045.NOR51B_589"/>
<dbReference type="GO" id="GO:0032259">
    <property type="term" value="P:methylation"/>
    <property type="evidence" value="ECO:0007669"/>
    <property type="project" value="UniProtKB-KW"/>
</dbReference>
<reference evidence="10" key="1">
    <citation type="journal article" date="2013" name="BMC Microbiol.">
        <title>Taxonomy and evolution of bacteriochlorophyll a-containing members of the OM60/NOR5 clade of marine gammaproteobacteria: description of Luminiphilus syltensis gen. nov., sp. nov., reclassification of Haliea rubra as Pseudohaliea rubra gen. nov., comb. nov., and emendation of Chromatocurvus halotolerans.</title>
        <authorList>
            <person name="Spring S."/>
            <person name="Riedel T."/>
            <person name="Sproer C."/>
            <person name="Yan S."/>
            <person name="Harder J."/>
            <person name="Fuchs B.M."/>
        </authorList>
    </citation>
    <scope>NUCLEOTIDE SEQUENCE [LARGE SCALE GENOMIC DNA]</scope>
    <source>
        <strain evidence="10">NOR51-B</strain>
    </source>
</reference>
<keyword evidence="10" id="KW-1185">Reference proteome</keyword>
<dbReference type="GO" id="GO:0003886">
    <property type="term" value="F:DNA (cytosine-5-)-methyltransferase activity"/>
    <property type="evidence" value="ECO:0007669"/>
    <property type="project" value="UniProtKB-EC"/>
</dbReference>
<dbReference type="Proteomes" id="UP000004699">
    <property type="component" value="Unassembled WGS sequence"/>
</dbReference>
<dbReference type="InterPro" id="IPR050750">
    <property type="entry name" value="C5-MTase"/>
</dbReference>
<dbReference type="InterPro" id="IPR001525">
    <property type="entry name" value="C5_MeTfrase"/>
</dbReference>
<dbReference type="PANTHER" id="PTHR46098:SF1">
    <property type="entry name" value="TRNA (CYTOSINE(38)-C(5))-METHYLTRANSFERASE"/>
    <property type="match status" value="1"/>
</dbReference>
<dbReference type="NCBIfam" id="TIGR00675">
    <property type="entry name" value="dcm"/>
    <property type="match status" value="1"/>
</dbReference>
<keyword evidence="3 6" id="KW-0949">S-adenosyl-L-methionine</keyword>
<dbReference type="InterPro" id="IPR031303">
    <property type="entry name" value="C5_meth_CS"/>
</dbReference>
<comment type="catalytic activity">
    <reaction evidence="5 8">
        <text>a 2'-deoxycytidine in DNA + S-adenosyl-L-methionine = a 5-methyl-2'-deoxycytidine in DNA + S-adenosyl-L-homocysteine + H(+)</text>
        <dbReference type="Rhea" id="RHEA:13681"/>
        <dbReference type="Rhea" id="RHEA-COMP:11369"/>
        <dbReference type="Rhea" id="RHEA-COMP:11370"/>
        <dbReference type="ChEBI" id="CHEBI:15378"/>
        <dbReference type="ChEBI" id="CHEBI:57856"/>
        <dbReference type="ChEBI" id="CHEBI:59789"/>
        <dbReference type="ChEBI" id="CHEBI:85452"/>
        <dbReference type="ChEBI" id="CHEBI:85454"/>
        <dbReference type="EC" id="2.1.1.37"/>
    </reaction>
</comment>
<dbReference type="InterPro" id="IPR018117">
    <property type="entry name" value="C5_DNA_meth_AS"/>
</dbReference>
<dbReference type="CDD" id="cd00315">
    <property type="entry name" value="Cyt_C5_DNA_methylase"/>
    <property type="match status" value="1"/>
</dbReference>
<dbReference type="SUPFAM" id="SSF53335">
    <property type="entry name" value="S-adenosyl-L-methionine-dependent methyltransferases"/>
    <property type="match status" value="1"/>
</dbReference>
<evidence type="ECO:0000256" key="5">
    <source>
        <dbReference type="ARBA" id="ARBA00047422"/>
    </source>
</evidence>
<dbReference type="PROSITE" id="PS00095">
    <property type="entry name" value="C5_MTASE_2"/>
    <property type="match status" value="1"/>
</dbReference>
<feature type="active site" evidence="6">
    <location>
        <position position="106"/>
    </location>
</feature>
<evidence type="ECO:0000256" key="3">
    <source>
        <dbReference type="ARBA" id="ARBA00022691"/>
    </source>
</evidence>
<dbReference type="PROSITE" id="PS51679">
    <property type="entry name" value="SAM_MT_C5"/>
    <property type="match status" value="1"/>
</dbReference>
<evidence type="ECO:0000313" key="9">
    <source>
        <dbReference type="EMBL" id="EED34651.1"/>
    </source>
</evidence>
<evidence type="ECO:0000313" key="10">
    <source>
        <dbReference type="Proteomes" id="UP000004699"/>
    </source>
</evidence>
<evidence type="ECO:0000256" key="8">
    <source>
        <dbReference type="RuleBase" id="RU000417"/>
    </source>
</evidence>
<evidence type="ECO:0000256" key="6">
    <source>
        <dbReference type="PROSITE-ProRule" id="PRU01016"/>
    </source>
</evidence>
<dbReference type="eggNOG" id="COG0270">
    <property type="taxonomic scope" value="Bacteria"/>
</dbReference>
<evidence type="ECO:0000256" key="1">
    <source>
        <dbReference type="ARBA" id="ARBA00022603"/>
    </source>
</evidence>
<dbReference type="Gene3D" id="3.40.50.150">
    <property type="entry name" value="Vaccinia Virus protein VP39"/>
    <property type="match status" value="1"/>
</dbReference>
<evidence type="ECO:0000256" key="2">
    <source>
        <dbReference type="ARBA" id="ARBA00022679"/>
    </source>
</evidence>
<keyword evidence="4" id="KW-0680">Restriction system</keyword>
<keyword evidence="1 6" id="KW-0489">Methyltransferase</keyword>
<proteinExistence type="inferred from homology"/>
<evidence type="ECO:0000256" key="7">
    <source>
        <dbReference type="RuleBase" id="RU000416"/>
    </source>
</evidence>
<keyword evidence="2 6" id="KW-0808">Transferase</keyword>
<dbReference type="HOGENOM" id="CLU_006958_0_1_6"/>
<comment type="similarity">
    <text evidence="6 7">Belongs to the class I-like SAM-binding methyltransferase superfamily. C5-methyltransferase family.</text>
</comment>
<dbReference type="PANTHER" id="PTHR46098">
    <property type="entry name" value="TRNA (CYTOSINE(38)-C(5))-METHYLTRANSFERASE"/>
    <property type="match status" value="1"/>
</dbReference>
<protein>
    <recommendedName>
        <fullName evidence="8">Cytosine-specific methyltransferase</fullName>
        <ecNumber evidence="8">2.1.1.37</ecNumber>
    </recommendedName>
</protein>
<dbReference type="EMBL" id="DS999411">
    <property type="protein sequence ID" value="EED34651.1"/>
    <property type="molecule type" value="Genomic_DNA"/>
</dbReference>
<evidence type="ECO:0000256" key="4">
    <source>
        <dbReference type="ARBA" id="ARBA00022747"/>
    </source>
</evidence>
<sequence>MISRLSLRSTISDDAVLKKVTARKEARFKFIDLFAGIGGFRLGLEAQGGRSVFASEWDKTAKEYYFRNHGDYPFGDINKFTGEHLSDEQVDQLVPDHDLLAGGFPCQPFSIAGVSARNFRGSSHGFSCKTQGTLFFSIERLARIKRPKVLFLENVKNITRHDQGRTFNIIRESLESAGYAFNYKIIDSQSVVAQRRVRCFMVAVRNDIAANRGAFEFPKFPEGSIPLRSVLSKEPDPKYTLSDKMWAGHKARTIRNVERGTGFTALEANLDKPSNTIVARYGKDAKECLVPQTGRNPRYLTIDECRQLFGYPETFQLPASKTPAYKLLGNSVIVPVVQAIASSIKRSYFSGRDMRQ</sequence>
<accession>B8KVR4</accession>
<dbReference type="Pfam" id="PF00145">
    <property type="entry name" value="DNA_methylase"/>
    <property type="match status" value="1"/>
</dbReference>
<gene>
    <name evidence="9" type="ORF">NOR51B_589</name>
</gene>
<dbReference type="PRINTS" id="PR00105">
    <property type="entry name" value="C5METTRFRASE"/>
</dbReference>
<dbReference type="InterPro" id="IPR029063">
    <property type="entry name" value="SAM-dependent_MTases_sf"/>
</dbReference>
<dbReference type="AlphaFoldDB" id="B8KVR4"/>
<dbReference type="EC" id="2.1.1.37" evidence="8"/>
<organism evidence="9 10">
    <name type="scientific">Luminiphilus syltensis NOR5-1B</name>
    <dbReference type="NCBI Taxonomy" id="565045"/>
    <lineage>
        <taxon>Bacteria</taxon>
        <taxon>Pseudomonadati</taxon>
        <taxon>Pseudomonadota</taxon>
        <taxon>Gammaproteobacteria</taxon>
        <taxon>Cellvibrionales</taxon>
        <taxon>Halieaceae</taxon>
        <taxon>Luminiphilus</taxon>
    </lineage>
</organism>
<name>B8KVR4_9GAMM</name>
<dbReference type="GO" id="GO:0009307">
    <property type="term" value="P:DNA restriction-modification system"/>
    <property type="evidence" value="ECO:0007669"/>
    <property type="project" value="UniProtKB-KW"/>
</dbReference>
<dbReference type="Gene3D" id="3.90.120.30">
    <property type="match status" value="1"/>
</dbReference>
<dbReference type="PROSITE" id="PS00094">
    <property type="entry name" value="C5_MTASE_1"/>
    <property type="match status" value="1"/>
</dbReference>